<gene>
    <name evidence="1" type="ORF">KAALPHA_38</name>
</gene>
<accession>A0A5B9NJM8</accession>
<protein>
    <submittedName>
        <fullName evidence="1">Uncharacterized protein</fullName>
    </submittedName>
</protein>
<organism evidence="1 2">
    <name type="scientific">Klebsiella phage vB_KaeM_KaAlpha</name>
    <dbReference type="NCBI Taxonomy" id="2591367"/>
    <lineage>
        <taxon>Viruses</taxon>
        <taxon>Duplodnaviria</taxon>
        <taxon>Heunggongvirae</taxon>
        <taxon>Uroviricota</taxon>
        <taxon>Caudoviricetes</taxon>
        <taxon>Pantevenvirales</taxon>
        <taxon>Straboviridae</taxon>
        <taxon>Tevenvirinae</taxon>
        <taxon>Karamvirus</taxon>
        <taxon>Karamvirus pg7</taxon>
    </lineage>
</organism>
<proteinExistence type="predicted"/>
<reference evidence="1 2" key="1">
    <citation type="submission" date="2019-04" db="EMBL/GenBank/DDBJ databases">
        <authorList>
            <person name="Anderson K.J."/>
            <person name="Thurgood T.L."/>
            <person name="Sharma R."/>
            <person name="Arens D.K."/>
            <person name="Kruger J.L."/>
            <person name="Thompson D.W."/>
            <person name="Casjens S."/>
            <person name="Grose J.H."/>
        </authorList>
    </citation>
    <scope>NUCLEOTIDE SEQUENCE [LARGE SCALE GENOMIC DNA]</scope>
</reference>
<evidence type="ECO:0000313" key="1">
    <source>
        <dbReference type="EMBL" id="QEG13075.1"/>
    </source>
</evidence>
<name>A0A5B9NJM8_9CAUD</name>
<sequence length="121" mass="13491">MHWLKTSNSNRLHAHGSVLLLPHTKQEENIMAIWTIEKLIDETARTHKANILTTPFKVGSIVRKAEDANLRCDGVIREILDNGGLVKVIVPPYLDTSDHVTMGIYAAGDFRLVRASNFVCA</sequence>
<dbReference type="Proteomes" id="UP000325316">
    <property type="component" value="Segment"/>
</dbReference>
<evidence type="ECO:0000313" key="2">
    <source>
        <dbReference type="Proteomes" id="UP000325316"/>
    </source>
</evidence>
<dbReference type="EMBL" id="MN013084">
    <property type="protein sequence ID" value="QEG13075.1"/>
    <property type="molecule type" value="Genomic_DNA"/>
</dbReference>